<feature type="transmembrane region" description="Helical" evidence="1">
    <location>
        <begin position="102"/>
        <end position="130"/>
    </location>
</feature>
<evidence type="ECO:0000313" key="2">
    <source>
        <dbReference type="EMBL" id="RJY06206.1"/>
    </source>
</evidence>
<feature type="transmembrane region" description="Helical" evidence="1">
    <location>
        <begin position="178"/>
        <end position="200"/>
    </location>
</feature>
<dbReference type="CDD" id="cd21809">
    <property type="entry name" value="ABC-2_lan_permease-like"/>
    <property type="match status" value="1"/>
</dbReference>
<name>A0A3A6T9Y1_9GAMM</name>
<evidence type="ECO:0000313" key="3">
    <source>
        <dbReference type="Proteomes" id="UP000273022"/>
    </source>
</evidence>
<evidence type="ECO:0008006" key="4">
    <source>
        <dbReference type="Google" id="ProtNLM"/>
    </source>
</evidence>
<proteinExistence type="predicted"/>
<dbReference type="Pfam" id="PF12730">
    <property type="entry name" value="ABC2_membrane_4"/>
    <property type="match status" value="1"/>
</dbReference>
<keyword evidence="3" id="KW-1185">Reference proteome</keyword>
<feature type="transmembrane region" description="Helical" evidence="1">
    <location>
        <begin position="220"/>
        <end position="239"/>
    </location>
</feature>
<dbReference type="Proteomes" id="UP000273022">
    <property type="component" value="Unassembled WGS sequence"/>
</dbReference>
<dbReference type="EMBL" id="QYYH01000169">
    <property type="protein sequence ID" value="RJY06206.1"/>
    <property type="molecule type" value="Genomic_DNA"/>
</dbReference>
<protein>
    <recommendedName>
        <fullName evidence="4">ABC transporter permease</fullName>
    </recommendedName>
</protein>
<dbReference type="AlphaFoldDB" id="A0A3A6T9Y1"/>
<feature type="transmembrane region" description="Helical" evidence="1">
    <location>
        <begin position="62"/>
        <end position="81"/>
    </location>
</feature>
<keyword evidence="1" id="KW-0472">Membrane</keyword>
<sequence>MALLNLFICEIYKLKRSLALLMAFLCPLTVVLLQFIMAWENGGEFIALKGWNLYWMGATTLWYNFMLPLYIALITCLICSIEHKNNGWRLMGSLPINIRLLFIVKCSVASLFVILSSIILFILTWISIFILSIIGFQGTDMVNFSFLEHALPAVITGLPIIVIGIIIGWNIKNMVAPLVVGVIMTMTAMSVSHSPKYWAFDPWTYPLIGAMVSDDQVKLTALYLGLGVGLSLLVIASLLSTRSRVFET</sequence>
<accession>A0A3A6T9Y1</accession>
<gene>
    <name evidence="2" type="ORF">D5R81_17975</name>
</gene>
<dbReference type="RefSeq" id="WP_121854988.1">
    <property type="nucleotide sequence ID" value="NZ_CP037952.1"/>
</dbReference>
<reference evidence="2 3" key="1">
    <citation type="submission" date="2018-09" db="EMBL/GenBank/DDBJ databases">
        <title>Phylogeny of the Shewanellaceae, and recommendation for two new genera, Pseudoshewanella and Parashewanella.</title>
        <authorList>
            <person name="Wang G."/>
        </authorList>
    </citation>
    <scope>NUCLEOTIDE SEQUENCE [LARGE SCALE GENOMIC DNA]</scope>
    <source>
        <strain evidence="2 3">KCTC 22492</strain>
    </source>
</reference>
<organism evidence="2 3">
    <name type="scientific">Parashewanella spongiae</name>
    <dbReference type="NCBI Taxonomy" id="342950"/>
    <lineage>
        <taxon>Bacteria</taxon>
        <taxon>Pseudomonadati</taxon>
        <taxon>Pseudomonadota</taxon>
        <taxon>Gammaproteobacteria</taxon>
        <taxon>Alteromonadales</taxon>
        <taxon>Shewanellaceae</taxon>
        <taxon>Parashewanella</taxon>
    </lineage>
</organism>
<dbReference type="OrthoDB" id="6388458at2"/>
<feature type="transmembrane region" description="Helical" evidence="1">
    <location>
        <begin position="150"/>
        <end position="171"/>
    </location>
</feature>
<comment type="caution">
    <text evidence="2">The sequence shown here is derived from an EMBL/GenBank/DDBJ whole genome shotgun (WGS) entry which is preliminary data.</text>
</comment>
<evidence type="ECO:0000256" key="1">
    <source>
        <dbReference type="SAM" id="Phobius"/>
    </source>
</evidence>
<keyword evidence="1" id="KW-1133">Transmembrane helix</keyword>
<keyword evidence="1" id="KW-0812">Transmembrane</keyword>